<keyword evidence="2" id="KW-1185">Reference proteome</keyword>
<sequence>MANSANSLCVLQPFSQVAMARQRFLLFKRRDLLGNLLGEFIDASLI</sequence>
<gene>
    <name evidence="1" type="ORF">SAMN02745132_00522</name>
</gene>
<organism evidence="1 2">
    <name type="scientific">Enterovibrio nigricans DSM 22720</name>
    <dbReference type="NCBI Taxonomy" id="1121868"/>
    <lineage>
        <taxon>Bacteria</taxon>
        <taxon>Pseudomonadati</taxon>
        <taxon>Pseudomonadota</taxon>
        <taxon>Gammaproteobacteria</taxon>
        <taxon>Vibrionales</taxon>
        <taxon>Vibrionaceae</taxon>
        <taxon>Enterovibrio</taxon>
    </lineage>
</organism>
<dbReference type="Proteomes" id="UP000190162">
    <property type="component" value="Unassembled WGS sequence"/>
</dbReference>
<evidence type="ECO:0000313" key="1">
    <source>
        <dbReference type="EMBL" id="SKA46423.1"/>
    </source>
</evidence>
<name>A0A1T4U178_9GAMM</name>
<accession>A0A1T4U178</accession>
<dbReference type="AlphaFoldDB" id="A0A1T4U178"/>
<evidence type="ECO:0000313" key="2">
    <source>
        <dbReference type="Proteomes" id="UP000190162"/>
    </source>
</evidence>
<reference evidence="2" key="1">
    <citation type="submission" date="2017-02" db="EMBL/GenBank/DDBJ databases">
        <authorList>
            <person name="Varghese N."/>
            <person name="Submissions S."/>
        </authorList>
    </citation>
    <scope>NUCLEOTIDE SEQUENCE [LARGE SCALE GENOMIC DNA]</scope>
    <source>
        <strain evidence="2">DSM 22720</strain>
    </source>
</reference>
<protein>
    <submittedName>
        <fullName evidence="1">Uncharacterized protein</fullName>
    </submittedName>
</protein>
<dbReference type="EMBL" id="FUXU01000004">
    <property type="protein sequence ID" value="SKA46423.1"/>
    <property type="molecule type" value="Genomic_DNA"/>
</dbReference>
<proteinExistence type="predicted"/>